<proteinExistence type="predicted"/>
<keyword evidence="3" id="KW-1185">Reference proteome</keyword>
<evidence type="ECO:0000313" key="3">
    <source>
        <dbReference type="Proteomes" id="UP000194236"/>
    </source>
</evidence>
<dbReference type="AlphaFoldDB" id="A0A1Y3BQT7"/>
<dbReference type="OrthoDB" id="6516751at2759"/>
<organism evidence="2 3">
    <name type="scientific">Euroglyphus maynei</name>
    <name type="common">Mayne's house dust mite</name>
    <dbReference type="NCBI Taxonomy" id="6958"/>
    <lineage>
        <taxon>Eukaryota</taxon>
        <taxon>Metazoa</taxon>
        <taxon>Ecdysozoa</taxon>
        <taxon>Arthropoda</taxon>
        <taxon>Chelicerata</taxon>
        <taxon>Arachnida</taxon>
        <taxon>Acari</taxon>
        <taxon>Acariformes</taxon>
        <taxon>Sarcoptiformes</taxon>
        <taxon>Astigmata</taxon>
        <taxon>Psoroptidia</taxon>
        <taxon>Analgoidea</taxon>
        <taxon>Pyroglyphidae</taxon>
        <taxon>Pyroglyphinae</taxon>
        <taxon>Euroglyphus</taxon>
    </lineage>
</organism>
<protein>
    <submittedName>
        <fullName evidence="2">Uncharacterized protein</fullName>
    </submittedName>
</protein>
<dbReference type="EMBL" id="MUJZ01008424">
    <property type="protein sequence ID" value="OTF82447.1"/>
    <property type="molecule type" value="Genomic_DNA"/>
</dbReference>
<name>A0A1Y3BQT7_EURMA</name>
<evidence type="ECO:0000313" key="2">
    <source>
        <dbReference type="EMBL" id="OTF82447.1"/>
    </source>
</evidence>
<sequence>QQQLNDELSRLLSILDRIKHYPNSTSDDDDDDQGKSDDKQNANNQSVFIYPKRMFTSGRNGDDDLSIDIEEKSRRLLGLKRRLTLVHSILQTVNSRVKKLLLAHDSRVLRQLSTNN</sequence>
<evidence type="ECO:0000256" key="1">
    <source>
        <dbReference type="SAM" id="MobiDB-lite"/>
    </source>
</evidence>
<accession>A0A1Y3BQT7</accession>
<reference evidence="2 3" key="1">
    <citation type="submission" date="2017-03" db="EMBL/GenBank/DDBJ databases">
        <title>Genome Survey of Euroglyphus maynei.</title>
        <authorList>
            <person name="Arlian L.G."/>
            <person name="Morgan M.S."/>
            <person name="Rider S.D."/>
        </authorList>
    </citation>
    <scope>NUCLEOTIDE SEQUENCE [LARGE SCALE GENOMIC DNA]</scope>
    <source>
        <strain evidence="2">Arlian Lab</strain>
        <tissue evidence="2">Whole body</tissue>
    </source>
</reference>
<feature type="non-terminal residue" evidence="2">
    <location>
        <position position="1"/>
    </location>
</feature>
<feature type="region of interest" description="Disordered" evidence="1">
    <location>
        <begin position="20"/>
        <end position="47"/>
    </location>
</feature>
<gene>
    <name evidence="2" type="ORF">BLA29_014060</name>
</gene>
<comment type="caution">
    <text evidence="2">The sequence shown here is derived from an EMBL/GenBank/DDBJ whole genome shotgun (WGS) entry which is preliminary data.</text>
</comment>
<dbReference type="Proteomes" id="UP000194236">
    <property type="component" value="Unassembled WGS sequence"/>
</dbReference>